<feature type="transmembrane region" description="Helical" evidence="1">
    <location>
        <begin position="81"/>
        <end position="100"/>
    </location>
</feature>
<keyword evidence="1" id="KW-0812">Transmembrane</keyword>
<dbReference type="Proteomes" id="UP000034837">
    <property type="component" value="Unassembled WGS sequence"/>
</dbReference>
<feature type="transmembrane region" description="Helical" evidence="1">
    <location>
        <begin position="45"/>
        <end position="60"/>
    </location>
</feature>
<organism evidence="2 3">
    <name type="scientific">Candidatus Magasanikbacteria bacterium GW2011_GWA2_42_32</name>
    <dbReference type="NCBI Taxonomy" id="1619039"/>
    <lineage>
        <taxon>Bacteria</taxon>
        <taxon>Candidatus Magasanikiibacteriota</taxon>
    </lineage>
</organism>
<dbReference type="AlphaFoldDB" id="A0A0G1A931"/>
<evidence type="ECO:0000256" key="1">
    <source>
        <dbReference type="SAM" id="Phobius"/>
    </source>
</evidence>
<proteinExistence type="predicted"/>
<name>A0A0G1A931_9BACT</name>
<keyword evidence="1" id="KW-0472">Membrane</keyword>
<gene>
    <name evidence="2" type="ORF">UV20_C0001G0099</name>
</gene>
<comment type="caution">
    <text evidence="2">The sequence shown here is derived from an EMBL/GenBank/DDBJ whole genome shotgun (WGS) entry which is preliminary data.</text>
</comment>
<dbReference type="EMBL" id="LCDO01000001">
    <property type="protein sequence ID" value="KKS57459.1"/>
    <property type="molecule type" value="Genomic_DNA"/>
</dbReference>
<feature type="transmembrane region" description="Helical" evidence="1">
    <location>
        <begin position="21"/>
        <end position="39"/>
    </location>
</feature>
<protein>
    <submittedName>
        <fullName evidence="2">Uncharacterized protein</fullName>
    </submittedName>
</protein>
<keyword evidence="1" id="KW-1133">Transmembrane helix</keyword>
<accession>A0A0G1A931</accession>
<evidence type="ECO:0000313" key="2">
    <source>
        <dbReference type="EMBL" id="KKS57459.1"/>
    </source>
</evidence>
<feature type="transmembrane region" description="Helical" evidence="1">
    <location>
        <begin position="106"/>
        <end position="124"/>
    </location>
</feature>
<reference evidence="2 3" key="1">
    <citation type="journal article" date="2015" name="Nature">
        <title>rRNA introns, odd ribosomes, and small enigmatic genomes across a large radiation of phyla.</title>
        <authorList>
            <person name="Brown C.T."/>
            <person name="Hug L.A."/>
            <person name="Thomas B.C."/>
            <person name="Sharon I."/>
            <person name="Castelle C.J."/>
            <person name="Singh A."/>
            <person name="Wilkins M.J."/>
            <person name="Williams K.H."/>
            <person name="Banfield J.F."/>
        </authorList>
    </citation>
    <scope>NUCLEOTIDE SEQUENCE [LARGE SCALE GENOMIC DNA]</scope>
</reference>
<evidence type="ECO:0000313" key="3">
    <source>
        <dbReference type="Proteomes" id="UP000034837"/>
    </source>
</evidence>
<sequence length="130" mass="15518">MAFFESALTYTYNESKGLKHAFCLTVLIIVFTEFFGGYWSALLGWWWMGFFVLWIFWQNLKFLTYDNIGAKYKEEHAPARYFFALVPTLVSLAAFSLGYFAGPRGWWWLCLPFGFLYRWFFKFIQKARGE</sequence>